<dbReference type="EMBL" id="ATCN01000099">
    <property type="protein sequence ID" value="EPR79817.1"/>
    <property type="molecule type" value="Genomic_DNA"/>
</dbReference>
<dbReference type="GO" id="GO:0004805">
    <property type="term" value="F:trehalose-phosphatase activity"/>
    <property type="evidence" value="ECO:0007669"/>
    <property type="project" value="TreeGrafter"/>
</dbReference>
<dbReference type="AlphaFoldDB" id="S7WDI8"/>
<dbReference type="FunFam" id="3.40.50.2000:FF:000010">
    <property type="entry name" value="Alpha,alpha-trehalose-phosphate synthase"/>
    <property type="match status" value="1"/>
</dbReference>
<dbReference type="PANTHER" id="PTHR10788:SF106">
    <property type="entry name" value="BCDNA.GH08860"/>
    <property type="match status" value="1"/>
</dbReference>
<dbReference type="VEuPathDB" id="MicrosporidiaDB:SLOPH_2338"/>
<keyword evidence="4" id="KW-1185">Reference proteome</keyword>
<dbReference type="GO" id="GO:0005992">
    <property type="term" value="P:trehalose biosynthetic process"/>
    <property type="evidence" value="ECO:0007669"/>
    <property type="project" value="InterPro"/>
</dbReference>
<dbReference type="InParanoid" id="S7WDI8"/>
<name>S7WDI8_SPRLO</name>
<evidence type="ECO:0000313" key="3">
    <source>
        <dbReference type="EMBL" id="EPR79817.1"/>
    </source>
</evidence>
<dbReference type="STRING" id="1358809.S7WDI8"/>
<dbReference type="FunCoup" id="S7WDI8">
    <property type="interactions" value="18"/>
</dbReference>
<evidence type="ECO:0000256" key="2">
    <source>
        <dbReference type="ARBA" id="ARBA00022679"/>
    </source>
</evidence>
<dbReference type="InterPro" id="IPR001830">
    <property type="entry name" value="Glyco_trans_20"/>
</dbReference>
<dbReference type="Proteomes" id="UP000014978">
    <property type="component" value="Unassembled WGS sequence"/>
</dbReference>
<sequence length="485" mass="56279">MKIIVISNRLPITVKREKNGFKYIQNSGGLVTGLLCVRENMEFTWVGNISGNFTDEEKEKITSDGWKQFKSWPVFINTEMNKKAYSGVCNRNLWPILHQFSEELIFKQDDWENYVEYNRIFCKKVMEIASENDVIWVHDYHLMLLPRMIKEGMEYKAKVGFFLHTPFPRSEVFKRYPYYTEIVTGLLHSDLLGFHIFEYVTGFMNTAKEFIENKEYKKDVNILNSVYDLCRDPNENKFTLSKIDIGTHTIKLSAISIGIDPSIFTKCLKTSETIKRIKELKEKYKDKKIILGVDRNEYTKGIPHRMRGFEEFLERNPEMVGKIVFLQITVPSRMDILEYSNLRLALNKNCGDINGKFGNVDETFFYLLNKSIPFPELCALYAISDICLITPLIDGMNLVSLEYVACQENNNGVLILSEHTGSTSTLPGALIINSWDQSTIADALEQAMDMDEEEKLKRCKINYENVQKFTALKWAKDNIENLNEI</sequence>
<dbReference type="GO" id="GO:0005829">
    <property type="term" value="C:cytosol"/>
    <property type="evidence" value="ECO:0007669"/>
    <property type="project" value="TreeGrafter"/>
</dbReference>
<dbReference type="Pfam" id="PF00982">
    <property type="entry name" value="Glyco_transf_20"/>
    <property type="match status" value="1"/>
</dbReference>
<comment type="caution">
    <text evidence="3">The sequence shown here is derived from an EMBL/GenBank/DDBJ whole genome shotgun (WGS) entry which is preliminary data.</text>
</comment>
<organism evidence="3 4">
    <name type="scientific">Spraguea lophii (strain 42_110)</name>
    <name type="common">Microsporidian parasite</name>
    <dbReference type="NCBI Taxonomy" id="1358809"/>
    <lineage>
        <taxon>Eukaryota</taxon>
        <taxon>Fungi</taxon>
        <taxon>Fungi incertae sedis</taxon>
        <taxon>Microsporidia</taxon>
        <taxon>Spragueidae</taxon>
        <taxon>Spraguea</taxon>
    </lineage>
</organism>
<keyword evidence="1" id="KW-0328">Glycosyltransferase</keyword>
<protein>
    <submittedName>
        <fullName evidence="3">Alpha trehalose-phosphate synthase</fullName>
    </submittedName>
</protein>
<proteinExistence type="predicted"/>
<dbReference type="SUPFAM" id="SSF53756">
    <property type="entry name" value="UDP-Glycosyltransferase/glycogen phosphorylase"/>
    <property type="match status" value="1"/>
</dbReference>
<evidence type="ECO:0000256" key="1">
    <source>
        <dbReference type="ARBA" id="ARBA00022676"/>
    </source>
</evidence>
<dbReference type="PANTHER" id="PTHR10788">
    <property type="entry name" value="TREHALOSE-6-PHOSPHATE SYNTHASE"/>
    <property type="match status" value="1"/>
</dbReference>
<reference evidence="4" key="1">
    <citation type="journal article" date="2013" name="PLoS Genet.">
        <title>The genome of Spraguea lophii and the basis of host-microsporidian interactions.</title>
        <authorList>
            <person name="Campbell S.E."/>
            <person name="Williams T.A."/>
            <person name="Yousuf A."/>
            <person name="Soanes D.M."/>
            <person name="Paszkiewicz K.H."/>
            <person name="Williams B.A.P."/>
        </authorList>
    </citation>
    <scope>NUCLEOTIDE SEQUENCE [LARGE SCALE GENOMIC DNA]</scope>
    <source>
        <strain evidence="4">42_110</strain>
    </source>
</reference>
<evidence type="ECO:0000313" key="4">
    <source>
        <dbReference type="Proteomes" id="UP000014978"/>
    </source>
</evidence>
<dbReference type="Gene3D" id="3.40.50.2000">
    <property type="entry name" value="Glycogen Phosphorylase B"/>
    <property type="match status" value="2"/>
</dbReference>
<dbReference type="OMA" id="NRTIWPL"/>
<dbReference type="OrthoDB" id="755951at2759"/>
<keyword evidence="2" id="KW-0808">Transferase</keyword>
<dbReference type="GO" id="GO:0003825">
    <property type="term" value="F:alpha,alpha-trehalose-phosphate synthase (UDP-forming) activity"/>
    <property type="evidence" value="ECO:0007669"/>
    <property type="project" value="TreeGrafter"/>
</dbReference>
<dbReference type="CDD" id="cd03788">
    <property type="entry name" value="GT20_TPS"/>
    <property type="match status" value="1"/>
</dbReference>
<gene>
    <name evidence="3" type="ORF">SLOPH_2338</name>
</gene>
<dbReference type="HOGENOM" id="CLU_002351_7_2_1"/>
<accession>S7WDI8</accession>